<gene>
    <name evidence="2" type="ORF">AB205_0062130</name>
</gene>
<protein>
    <recommendedName>
        <fullName evidence="4">MARVEL domain-containing protein</fullName>
    </recommendedName>
</protein>
<dbReference type="AlphaFoldDB" id="A0A2G9QB92"/>
<evidence type="ECO:0000313" key="2">
    <source>
        <dbReference type="EMBL" id="PIO12848.1"/>
    </source>
</evidence>
<keyword evidence="1" id="KW-0472">Membrane</keyword>
<dbReference type="Proteomes" id="UP000228934">
    <property type="component" value="Unassembled WGS sequence"/>
</dbReference>
<reference evidence="3" key="1">
    <citation type="journal article" date="2017" name="Nat. Commun.">
        <title>The North American bullfrog draft genome provides insight into hormonal regulation of long noncoding RNA.</title>
        <authorList>
            <person name="Hammond S.A."/>
            <person name="Warren R.L."/>
            <person name="Vandervalk B.P."/>
            <person name="Kucuk E."/>
            <person name="Khan H."/>
            <person name="Gibb E.A."/>
            <person name="Pandoh P."/>
            <person name="Kirk H."/>
            <person name="Zhao Y."/>
            <person name="Jones M."/>
            <person name="Mungall A.J."/>
            <person name="Coope R."/>
            <person name="Pleasance S."/>
            <person name="Moore R.A."/>
            <person name="Holt R.A."/>
            <person name="Round J.M."/>
            <person name="Ohora S."/>
            <person name="Walle B.V."/>
            <person name="Veldhoen N."/>
            <person name="Helbing C.C."/>
            <person name="Birol I."/>
        </authorList>
    </citation>
    <scope>NUCLEOTIDE SEQUENCE [LARGE SCALE GENOMIC DNA]</scope>
</reference>
<evidence type="ECO:0000313" key="3">
    <source>
        <dbReference type="Proteomes" id="UP000228934"/>
    </source>
</evidence>
<feature type="transmembrane region" description="Helical" evidence="1">
    <location>
        <begin position="5"/>
        <end position="22"/>
    </location>
</feature>
<keyword evidence="1" id="KW-1133">Transmembrane helix</keyword>
<evidence type="ECO:0008006" key="4">
    <source>
        <dbReference type="Google" id="ProtNLM"/>
    </source>
</evidence>
<feature type="non-terminal residue" evidence="2">
    <location>
        <position position="1"/>
    </location>
</feature>
<feature type="transmembrane region" description="Helical" evidence="1">
    <location>
        <begin position="28"/>
        <end position="51"/>
    </location>
</feature>
<evidence type="ECO:0000256" key="1">
    <source>
        <dbReference type="SAM" id="Phobius"/>
    </source>
</evidence>
<organism evidence="2 3">
    <name type="scientific">Aquarana catesbeiana</name>
    <name type="common">American bullfrog</name>
    <name type="synonym">Rana catesbeiana</name>
    <dbReference type="NCBI Taxonomy" id="8400"/>
    <lineage>
        <taxon>Eukaryota</taxon>
        <taxon>Metazoa</taxon>
        <taxon>Chordata</taxon>
        <taxon>Craniata</taxon>
        <taxon>Vertebrata</taxon>
        <taxon>Euteleostomi</taxon>
        <taxon>Amphibia</taxon>
        <taxon>Batrachia</taxon>
        <taxon>Anura</taxon>
        <taxon>Neobatrachia</taxon>
        <taxon>Ranoidea</taxon>
        <taxon>Ranidae</taxon>
        <taxon>Aquarana</taxon>
    </lineage>
</organism>
<accession>A0A2G9QB92</accession>
<keyword evidence="1" id="KW-0812">Transmembrane</keyword>
<dbReference type="OrthoDB" id="9898022at2759"/>
<dbReference type="EMBL" id="KZ040114">
    <property type="protein sequence ID" value="PIO12848.1"/>
    <property type="molecule type" value="Genomic_DNA"/>
</dbReference>
<name>A0A2G9QB92_AQUCT</name>
<keyword evidence="3" id="KW-1185">Reference proteome</keyword>
<proteinExistence type="predicted"/>
<sequence length="65" mass="7206">DFFRTAIGCGLFFIFALIYFAREFHDKAGTAAAVFSLFASVLFGYDSFLTFPKVRKPKTRAAGGK</sequence>